<dbReference type="InterPro" id="IPR020946">
    <property type="entry name" value="Flavin_mOase-like"/>
</dbReference>
<dbReference type="Pfam" id="PF07690">
    <property type="entry name" value="MFS_1"/>
    <property type="match status" value="1"/>
</dbReference>
<dbReference type="Gene3D" id="1.20.1250.20">
    <property type="entry name" value="MFS general substrate transporter like domains"/>
    <property type="match status" value="2"/>
</dbReference>
<feature type="transmembrane region" description="Helical" evidence="8">
    <location>
        <begin position="90"/>
        <end position="107"/>
    </location>
</feature>
<evidence type="ECO:0000256" key="1">
    <source>
        <dbReference type="ARBA" id="ARBA00004141"/>
    </source>
</evidence>
<feature type="transmembrane region" description="Helical" evidence="8">
    <location>
        <begin position="219"/>
        <end position="236"/>
    </location>
</feature>
<feature type="transmembrane region" description="Helical" evidence="8">
    <location>
        <begin position="119"/>
        <end position="138"/>
    </location>
</feature>
<keyword evidence="3 8" id="KW-0812">Transmembrane</keyword>
<dbReference type="Proteomes" id="UP001165205">
    <property type="component" value="Unassembled WGS sequence"/>
</dbReference>
<accession>A0AAN4YPJ1</accession>
<evidence type="ECO:0000256" key="3">
    <source>
        <dbReference type="ARBA" id="ARBA00022692"/>
    </source>
</evidence>
<dbReference type="PANTHER" id="PTHR23501:SF55">
    <property type="entry name" value="SIDEROPHORE IRON TRANSPORTER, PUTATIVE (AFU_ORTHOLOGUE AFUA_3G03440)-RELATED"/>
    <property type="match status" value="1"/>
</dbReference>
<evidence type="ECO:0000256" key="5">
    <source>
        <dbReference type="ARBA" id="ARBA00022989"/>
    </source>
</evidence>
<evidence type="ECO:0000256" key="6">
    <source>
        <dbReference type="ARBA" id="ARBA00023002"/>
    </source>
</evidence>
<keyword evidence="7 8" id="KW-0472">Membrane</keyword>
<feature type="transmembrane region" description="Helical" evidence="8">
    <location>
        <begin position="322"/>
        <end position="341"/>
    </location>
</feature>
<keyword evidence="4" id="KW-0274">FAD</keyword>
<dbReference type="GO" id="GO:0005886">
    <property type="term" value="C:plasma membrane"/>
    <property type="evidence" value="ECO:0007669"/>
    <property type="project" value="TreeGrafter"/>
</dbReference>
<comment type="caution">
    <text evidence="9">The sequence shown here is derived from an EMBL/GenBank/DDBJ whole genome shotgun (WGS) entry which is preliminary data.</text>
</comment>
<dbReference type="InterPro" id="IPR036188">
    <property type="entry name" value="FAD/NAD-bd_sf"/>
</dbReference>
<keyword evidence="6" id="KW-0560">Oxidoreductase</keyword>
<proteinExistence type="predicted"/>
<evidence type="ECO:0000313" key="9">
    <source>
        <dbReference type="EMBL" id="GMG33624.1"/>
    </source>
</evidence>
<dbReference type="SUPFAM" id="SSF51905">
    <property type="entry name" value="FAD/NAD(P)-binding domain"/>
    <property type="match status" value="1"/>
</dbReference>
<feature type="transmembrane region" description="Helical" evidence="8">
    <location>
        <begin position="291"/>
        <end position="315"/>
    </location>
</feature>
<keyword evidence="2" id="KW-0285">Flavoprotein</keyword>
<feature type="transmembrane region" description="Helical" evidence="8">
    <location>
        <begin position="386"/>
        <end position="408"/>
    </location>
</feature>
<dbReference type="AlphaFoldDB" id="A0AAN4YPJ1"/>
<gene>
    <name evidence="9" type="ORF">Aory04_000912200</name>
</gene>
<feature type="transmembrane region" description="Helical" evidence="8">
    <location>
        <begin position="63"/>
        <end position="84"/>
    </location>
</feature>
<comment type="subcellular location">
    <subcellularLocation>
        <location evidence="1">Membrane</location>
        <topology evidence="1">Multi-pass membrane protein</topology>
    </subcellularLocation>
</comment>
<evidence type="ECO:0000256" key="4">
    <source>
        <dbReference type="ARBA" id="ARBA00022827"/>
    </source>
</evidence>
<dbReference type="GO" id="GO:0004499">
    <property type="term" value="F:N,N-dimethylaniline monooxygenase activity"/>
    <property type="evidence" value="ECO:0007669"/>
    <property type="project" value="InterPro"/>
</dbReference>
<evidence type="ECO:0000256" key="7">
    <source>
        <dbReference type="ARBA" id="ARBA00023136"/>
    </source>
</evidence>
<sequence>MWMLYFVNGLNNNLTSNLSAYITSDFSEHSLLTVISVVTSVMGAACVMPIAKVLNLWDRTLGISIMVLIAIMGLIMMAGCNNITTYCAAQAFYTVGFTGTIFCVDVITSDTSSLRNRGIAYAFTSSPYIITAFAGSPLSNQFHETNWRWAYGTICIILPIVASPLIITWELAKRKADKEGRLQYKPLIGIFFMIGGLILFLTSFNIAGNTKGEWKSAKIIAMMVVGFCVLAAFVAYERWGAPKPFIRFALLSNRTVIGACLLDITYQVSYYCWASYFTSFLQVVFNTSLTQAGYISAIFDLMDPVWLIGCGYLIRVTGRFKWLLMLAVPLYLLASGLMIYFRAPGHSVGYMCMCQIFLAVGGGTMILIEQIAVLAAAKHEDYASMLALLSVFGNVGGAVGNSVSGAIWTNTLPKKLRELLPAETKDQWADIYESLDVQLSYPVGSPTRTAIQNAYAFSQRNMMIAGTAVMGLSIGWVLMMRNIKVKGNKNVTQIFAFLSGRQTTVERGISTPIQVSPGDMVQRTMLHPELTLFSGCACDVPSALYSFSFAPNAQWSKLMPSQQEIKSYQDGVVATYDLKQRMTFRTEVKRCVWRDDASRWVLFLLNVETGEESTHECQVLFSATGHFAEPRPCEIPGASSFQGNIIHSARWDHSVSLEGKRVVVVGNGCEWDGSVSVMVAS</sequence>
<dbReference type="InterPro" id="IPR011701">
    <property type="entry name" value="MFS"/>
</dbReference>
<feature type="transmembrane region" description="Helical" evidence="8">
    <location>
        <begin position="462"/>
        <end position="479"/>
    </location>
</feature>
<feature type="transmembrane region" description="Helical" evidence="8">
    <location>
        <begin position="347"/>
        <end position="374"/>
    </location>
</feature>
<feature type="transmembrane region" description="Helical" evidence="8">
    <location>
        <begin position="248"/>
        <end position="271"/>
    </location>
</feature>
<dbReference type="Gene3D" id="3.50.50.60">
    <property type="entry name" value="FAD/NAD(P)-binding domain"/>
    <property type="match status" value="1"/>
</dbReference>
<evidence type="ECO:0000256" key="2">
    <source>
        <dbReference type="ARBA" id="ARBA00022630"/>
    </source>
</evidence>
<dbReference type="GO" id="GO:0050661">
    <property type="term" value="F:NADP binding"/>
    <property type="evidence" value="ECO:0007669"/>
    <property type="project" value="InterPro"/>
</dbReference>
<reference evidence="9" key="1">
    <citation type="submission" date="2023-04" db="EMBL/GenBank/DDBJ databases">
        <title>Aspergillus oryzae NBRC 4228.</title>
        <authorList>
            <person name="Ichikawa N."/>
            <person name="Sato H."/>
            <person name="Tonouchi N."/>
        </authorList>
    </citation>
    <scope>NUCLEOTIDE SEQUENCE</scope>
    <source>
        <strain evidence="9">NBRC 4228</strain>
    </source>
</reference>
<feature type="transmembrane region" description="Helical" evidence="8">
    <location>
        <begin position="150"/>
        <end position="172"/>
    </location>
</feature>
<evidence type="ECO:0000313" key="10">
    <source>
        <dbReference type="Proteomes" id="UP001165205"/>
    </source>
</evidence>
<dbReference type="Pfam" id="PF00743">
    <property type="entry name" value="FMO-like"/>
    <property type="match status" value="1"/>
</dbReference>
<keyword evidence="5 8" id="KW-1133">Transmembrane helix</keyword>
<evidence type="ECO:0000256" key="8">
    <source>
        <dbReference type="SAM" id="Phobius"/>
    </source>
</evidence>
<dbReference type="FunFam" id="1.20.1250.20:FF:000302">
    <property type="entry name" value="MFS siderochrome iron transporter MirB"/>
    <property type="match status" value="1"/>
</dbReference>
<dbReference type="GO" id="GO:0022857">
    <property type="term" value="F:transmembrane transporter activity"/>
    <property type="evidence" value="ECO:0007669"/>
    <property type="project" value="InterPro"/>
</dbReference>
<protein>
    <submittedName>
        <fullName evidence="9">Unnamed protein product</fullName>
    </submittedName>
</protein>
<feature type="transmembrane region" description="Helical" evidence="8">
    <location>
        <begin position="184"/>
        <end position="207"/>
    </location>
</feature>
<feature type="transmembrane region" description="Helical" evidence="8">
    <location>
        <begin position="31"/>
        <end position="51"/>
    </location>
</feature>
<dbReference type="InterPro" id="IPR036259">
    <property type="entry name" value="MFS_trans_sf"/>
</dbReference>
<dbReference type="SUPFAM" id="SSF103473">
    <property type="entry name" value="MFS general substrate transporter"/>
    <property type="match status" value="1"/>
</dbReference>
<dbReference type="PANTHER" id="PTHR23501">
    <property type="entry name" value="MAJOR FACILITATOR SUPERFAMILY"/>
    <property type="match status" value="1"/>
</dbReference>
<name>A0AAN4YPJ1_ASPOZ</name>
<organism evidence="9 10">
    <name type="scientific">Aspergillus oryzae</name>
    <name type="common">Yellow koji mold</name>
    <dbReference type="NCBI Taxonomy" id="5062"/>
    <lineage>
        <taxon>Eukaryota</taxon>
        <taxon>Fungi</taxon>
        <taxon>Dikarya</taxon>
        <taxon>Ascomycota</taxon>
        <taxon>Pezizomycotina</taxon>
        <taxon>Eurotiomycetes</taxon>
        <taxon>Eurotiomycetidae</taxon>
        <taxon>Eurotiales</taxon>
        <taxon>Aspergillaceae</taxon>
        <taxon>Aspergillus</taxon>
        <taxon>Aspergillus subgen. Circumdati</taxon>
    </lineage>
</organism>
<dbReference type="EMBL" id="BSYA01000122">
    <property type="protein sequence ID" value="GMG33624.1"/>
    <property type="molecule type" value="Genomic_DNA"/>
</dbReference>
<dbReference type="GO" id="GO:0050660">
    <property type="term" value="F:flavin adenine dinucleotide binding"/>
    <property type="evidence" value="ECO:0007669"/>
    <property type="project" value="InterPro"/>
</dbReference>